<dbReference type="PANTHER" id="PTHR30489:SF0">
    <property type="entry name" value="LIPOPROTEIN-RELEASING SYSTEM TRANSMEMBRANE PROTEIN LOLE"/>
    <property type="match status" value="1"/>
</dbReference>
<dbReference type="RefSeq" id="WP_093244675.1">
    <property type="nucleotide sequence ID" value="NZ_FNQF01000008.1"/>
</dbReference>
<dbReference type="Proteomes" id="UP000198820">
    <property type="component" value="Unassembled WGS sequence"/>
</dbReference>
<evidence type="ECO:0000256" key="3">
    <source>
        <dbReference type="ARBA" id="ARBA00022475"/>
    </source>
</evidence>
<evidence type="ECO:0000256" key="2">
    <source>
        <dbReference type="ARBA" id="ARBA00005236"/>
    </source>
</evidence>
<feature type="transmembrane region" description="Helical" evidence="7">
    <location>
        <begin position="273"/>
        <end position="299"/>
    </location>
</feature>
<feature type="domain" description="MacB-like periplasmic core" evidence="9">
    <location>
        <begin position="25"/>
        <end position="246"/>
    </location>
</feature>
<dbReference type="InterPro" id="IPR025857">
    <property type="entry name" value="MacB_PCD"/>
</dbReference>
<evidence type="ECO:0000259" key="8">
    <source>
        <dbReference type="Pfam" id="PF02687"/>
    </source>
</evidence>
<feature type="transmembrane region" description="Helical" evidence="7">
    <location>
        <begin position="320"/>
        <end position="348"/>
    </location>
</feature>
<name>A0A1H4CR70_9FLAO</name>
<feature type="transmembrane region" description="Helical" evidence="7">
    <location>
        <begin position="368"/>
        <end position="390"/>
    </location>
</feature>
<dbReference type="GO" id="GO:0098797">
    <property type="term" value="C:plasma membrane protein complex"/>
    <property type="evidence" value="ECO:0007669"/>
    <property type="project" value="TreeGrafter"/>
</dbReference>
<evidence type="ECO:0000256" key="1">
    <source>
        <dbReference type="ARBA" id="ARBA00004651"/>
    </source>
</evidence>
<evidence type="ECO:0000259" key="9">
    <source>
        <dbReference type="Pfam" id="PF12704"/>
    </source>
</evidence>
<dbReference type="InterPro" id="IPR003838">
    <property type="entry name" value="ABC3_permease_C"/>
</dbReference>
<gene>
    <name evidence="10" type="ORF">SAMN05421540_108118</name>
</gene>
<evidence type="ECO:0000256" key="7">
    <source>
        <dbReference type="SAM" id="Phobius"/>
    </source>
</evidence>
<dbReference type="InterPro" id="IPR051447">
    <property type="entry name" value="Lipoprotein-release_system"/>
</dbReference>
<keyword evidence="6 7" id="KW-0472">Membrane</keyword>
<dbReference type="Pfam" id="PF12704">
    <property type="entry name" value="MacB_PCD"/>
    <property type="match status" value="1"/>
</dbReference>
<evidence type="ECO:0000256" key="4">
    <source>
        <dbReference type="ARBA" id="ARBA00022692"/>
    </source>
</evidence>
<dbReference type="GO" id="GO:0044874">
    <property type="term" value="P:lipoprotein localization to outer membrane"/>
    <property type="evidence" value="ECO:0007669"/>
    <property type="project" value="TreeGrafter"/>
</dbReference>
<dbReference type="STRING" id="908615.SAMN05421540_108118"/>
<comment type="subcellular location">
    <subcellularLocation>
        <location evidence="1">Cell membrane</location>
        <topology evidence="1">Multi-pass membrane protein</topology>
    </subcellularLocation>
</comment>
<feature type="domain" description="ABC3 transporter permease C-terminal" evidence="8">
    <location>
        <begin position="277"/>
        <end position="395"/>
    </location>
</feature>
<keyword evidence="11" id="KW-1185">Reference proteome</keyword>
<keyword evidence="5 7" id="KW-1133">Transmembrane helix</keyword>
<sequence length="397" mass="44281">MRFSLYIAKRYLFSKSDNNAINIISIIAALGVIAATFALFVVLSVFSGLKDFSLSFTNAYDPDLKVLPAKGKKITLNDQQYHEVLEISGVKKASQVIEEKVLLQFKDKSSPAIFKAVDSNFLKTNQLNKQLVYGEWFGDGLYQVVMGSRLQRDLSVGIRDYSGLLNIYVPKPGKGQILDISSAFEKASTSVVGIFSVNDELDQNYVIGDINIARELLTFKDHHISAIELKLDEKADIEAITTSLNEIIEEDIIVKDRIALNDSLYKMLNTENLAVYLIFTLVLIIALFNVIGSITMAILDKRHDLKLLKNIGATKNQIVSIFFLQGSLMSILGGFIGLILGFILVLLQLKFSFIMFTERLPYPVKIEWQNFVLVIITITVLGALASRIAAARVKKLL</sequence>
<keyword evidence="4 7" id="KW-0812">Transmembrane</keyword>
<dbReference type="PANTHER" id="PTHR30489">
    <property type="entry name" value="LIPOPROTEIN-RELEASING SYSTEM TRANSMEMBRANE PROTEIN LOLE"/>
    <property type="match status" value="1"/>
</dbReference>
<evidence type="ECO:0000313" key="10">
    <source>
        <dbReference type="EMBL" id="SEA62861.1"/>
    </source>
</evidence>
<dbReference type="AlphaFoldDB" id="A0A1H4CR70"/>
<protein>
    <submittedName>
        <fullName evidence="10">Lipoprotein-releasing system permease protein</fullName>
    </submittedName>
</protein>
<keyword evidence="10" id="KW-0449">Lipoprotein</keyword>
<organism evidence="10 11">
    <name type="scientific">Psychroflexus halocasei</name>
    <dbReference type="NCBI Taxonomy" id="908615"/>
    <lineage>
        <taxon>Bacteria</taxon>
        <taxon>Pseudomonadati</taxon>
        <taxon>Bacteroidota</taxon>
        <taxon>Flavobacteriia</taxon>
        <taxon>Flavobacteriales</taxon>
        <taxon>Flavobacteriaceae</taxon>
        <taxon>Psychroflexus</taxon>
    </lineage>
</organism>
<dbReference type="Pfam" id="PF02687">
    <property type="entry name" value="FtsX"/>
    <property type="match status" value="1"/>
</dbReference>
<feature type="transmembrane region" description="Helical" evidence="7">
    <location>
        <begin position="21"/>
        <end position="46"/>
    </location>
</feature>
<comment type="similarity">
    <text evidence="2">Belongs to the ABC-4 integral membrane protein family. LolC/E subfamily.</text>
</comment>
<proteinExistence type="inferred from homology"/>
<keyword evidence="3" id="KW-1003">Cell membrane</keyword>
<reference evidence="10 11" key="1">
    <citation type="submission" date="2016-10" db="EMBL/GenBank/DDBJ databases">
        <authorList>
            <person name="de Groot N.N."/>
        </authorList>
    </citation>
    <scope>NUCLEOTIDE SEQUENCE [LARGE SCALE GENOMIC DNA]</scope>
    <source>
        <strain evidence="10 11">DSM 23581</strain>
    </source>
</reference>
<accession>A0A1H4CR70</accession>
<evidence type="ECO:0000313" key="11">
    <source>
        <dbReference type="Proteomes" id="UP000198820"/>
    </source>
</evidence>
<evidence type="ECO:0000256" key="5">
    <source>
        <dbReference type="ARBA" id="ARBA00022989"/>
    </source>
</evidence>
<evidence type="ECO:0000256" key="6">
    <source>
        <dbReference type="ARBA" id="ARBA00023136"/>
    </source>
</evidence>
<dbReference type="EMBL" id="FNQF01000008">
    <property type="protein sequence ID" value="SEA62861.1"/>
    <property type="molecule type" value="Genomic_DNA"/>
</dbReference>